<dbReference type="EnsemblMetazoa" id="G35373.2">
    <property type="protein sequence ID" value="G35373.2:cds"/>
    <property type="gene ID" value="G35373"/>
</dbReference>
<dbReference type="EnsemblMetazoa" id="G35373.4">
    <property type="protein sequence ID" value="G35373.4:cds"/>
    <property type="gene ID" value="G35373"/>
</dbReference>
<feature type="transmembrane region" description="Helical" evidence="1">
    <location>
        <begin position="273"/>
        <end position="291"/>
    </location>
</feature>
<dbReference type="EnsemblMetazoa" id="G35373.7">
    <property type="protein sequence ID" value="G35373.7:cds"/>
    <property type="gene ID" value="G35373"/>
</dbReference>
<proteinExistence type="predicted"/>
<feature type="chain" id="PRO_5042455664" evidence="2">
    <location>
        <begin position="21"/>
        <end position="293"/>
    </location>
</feature>
<dbReference type="EMBL" id="JH815892">
    <property type="protein sequence ID" value="EKC21547.1"/>
    <property type="molecule type" value="Genomic_DNA"/>
</dbReference>
<keyword evidence="5" id="KW-1185">Reference proteome</keyword>
<reference evidence="3" key="1">
    <citation type="journal article" date="2012" name="Nature">
        <title>The oyster genome reveals stress adaptation and complexity of shell formation.</title>
        <authorList>
            <person name="Zhang G."/>
            <person name="Fang X."/>
            <person name="Guo X."/>
            <person name="Li L."/>
            <person name="Luo R."/>
            <person name="Xu F."/>
            <person name="Yang P."/>
            <person name="Zhang L."/>
            <person name="Wang X."/>
            <person name="Qi H."/>
            <person name="Xiong Z."/>
            <person name="Que H."/>
            <person name="Xie Y."/>
            <person name="Holland P.W."/>
            <person name="Paps J."/>
            <person name="Zhu Y."/>
            <person name="Wu F."/>
            <person name="Chen Y."/>
            <person name="Wang J."/>
            <person name="Peng C."/>
            <person name="Meng J."/>
            <person name="Yang L."/>
            <person name="Liu J."/>
            <person name="Wen B."/>
            <person name="Zhang N."/>
            <person name="Huang Z."/>
            <person name="Zhu Q."/>
            <person name="Feng Y."/>
            <person name="Mount A."/>
            <person name="Hedgecock D."/>
            <person name="Xu Z."/>
            <person name="Liu Y."/>
            <person name="Domazet-Loso T."/>
            <person name="Du Y."/>
            <person name="Sun X."/>
            <person name="Zhang S."/>
            <person name="Liu B."/>
            <person name="Cheng P."/>
            <person name="Jiang X."/>
            <person name="Li J."/>
            <person name="Fan D."/>
            <person name="Wang W."/>
            <person name="Fu W."/>
            <person name="Wang T."/>
            <person name="Wang B."/>
            <person name="Zhang J."/>
            <person name="Peng Z."/>
            <person name="Li Y."/>
            <person name="Li N."/>
            <person name="Wang J."/>
            <person name="Chen M."/>
            <person name="He Y."/>
            <person name="Tan F."/>
            <person name="Song X."/>
            <person name="Zheng Q."/>
            <person name="Huang R."/>
            <person name="Yang H."/>
            <person name="Du X."/>
            <person name="Chen L."/>
            <person name="Yang M."/>
            <person name="Gaffney P.M."/>
            <person name="Wang S."/>
            <person name="Luo L."/>
            <person name="She Z."/>
            <person name="Ming Y."/>
            <person name="Huang W."/>
            <person name="Zhang S."/>
            <person name="Huang B."/>
            <person name="Zhang Y."/>
            <person name="Qu T."/>
            <person name="Ni P."/>
            <person name="Miao G."/>
            <person name="Wang J."/>
            <person name="Wang Q."/>
            <person name="Steinberg C.E."/>
            <person name="Wang H."/>
            <person name="Li N."/>
            <person name="Qian L."/>
            <person name="Zhang G."/>
            <person name="Li Y."/>
            <person name="Yang H."/>
            <person name="Liu X."/>
            <person name="Wang J."/>
            <person name="Yin Y."/>
            <person name="Wang J."/>
        </authorList>
    </citation>
    <scope>NUCLEOTIDE SEQUENCE [LARGE SCALE GENOMIC DNA]</scope>
    <source>
        <strain evidence="3">05x7-T-G4-1.051#20</strain>
    </source>
</reference>
<dbReference type="EnsemblMetazoa" id="G35373.6">
    <property type="protein sequence ID" value="G35373.6:cds"/>
    <property type="gene ID" value="G35373"/>
</dbReference>
<keyword evidence="1" id="KW-0812">Transmembrane</keyword>
<dbReference type="EnsemblMetazoa" id="G35373.8">
    <property type="protein sequence ID" value="G35373.8:cds"/>
    <property type="gene ID" value="G35373"/>
</dbReference>
<dbReference type="EnsemblMetazoa" id="G35373.1">
    <property type="protein sequence ID" value="G35373.1:cds"/>
    <property type="gene ID" value="G35373"/>
</dbReference>
<dbReference type="AlphaFoldDB" id="K1PCN1"/>
<feature type="signal peptide" evidence="2">
    <location>
        <begin position="1"/>
        <end position="20"/>
    </location>
</feature>
<keyword evidence="2" id="KW-0732">Signal</keyword>
<protein>
    <submittedName>
        <fullName evidence="3 4">Uncharacterized protein</fullName>
    </submittedName>
</protein>
<evidence type="ECO:0000313" key="3">
    <source>
        <dbReference type="EMBL" id="EKC21547.1"/>
    </source>
</evidence>
<dbReference type="OMA" id="DTMYENL"/>
<reference evidence="4" key="2">
    <citation type="submission" date="2022-08" db="UniProtKB">
        <authorList>
            <consortium name="EnsemblMetazoa"/>
        </authorList>
    </citation>
    <scope>IDENTIFICATION</scope>
    <source>
        <strain evidence="4">05x7-T-G4-1.051#20</strain>
    </source>
</reference>
<dbReference type="OrthoDB" id="5977965at2759"/>
<keyword evidence="1" id="KW-0472">Membrane</keyword>
<dbReference type="EnsemblMetazoa" id="G35373.3">
    <property type="protein sequence ID" value="G35373.3:cds"/>
    <property type="gene ID" value="G35373"/>
</dbReference>
<keyword evidence="1" id="KW-1133">Transmembrane helix</keyword>
<sequence>MLRVCVVIFWAVGCLHLSQADEEVTAEGVSVKIQGQSGGMTIGRTENPDQDKNAVKIKFDAIQERDSSGNTVGTSGSDKHSFNNFAQLSFEISSLQDTMYENLTTKRINFTASIADVSATLQVQTYIFTEAGNITVGGEITKVEKGTVKFNIILDGWTFCTASTCNKGGSGEVGAFVDLTISIKGKGTPSRKTGNNKRTDGEEYDLGGEASVALSRKIIKDNATPEDMPGNYPAFETQGNKQLFVFRFPKFDNRVVYDPTVYAGSADATSGAATIYSGFSLLLLVFVGVFCNM</sequence>
<evidence type="ECO:0000313" key="5">
    <source>
        <dbReference type="Proteomes" id="UP000005408"/>
    </source>
</evidence>
<dbReference type="HOGENOM" id="CLU_950756_0_0_1"/>
<evidence type="ECO:0000256" key="2">
    <source>
        <dbReference type="SAM" id="SignalP"/>
    </source>
</evidence>
<accession>K1PCN1</accession>
<dbReference type="Proteomes" id="UP000005408">
    <property type="component" value="Unassembled WGS sequence"/>
</dbReference>
<evidence type="ECO:0000313" key="4">
    <source>
        <dbReference type="EnsemblMetazoa" id="G35373.1:cds"/>
    </source>
</evidence>
<evidence type="ECO:0000256" key="1">
    <source>
        <dbReference type="SAM" id="Phobius"/>
    </source>
</evidence>
<dbReference type="KEGG" id="crg:105338901"/>
<organism evidence="3">
    <name type="scientific">Magallana gigas</name>
    <name type="common">Pacific oyster</name>
    <name type="synonym">Crassostrea gigas</name>
    <dbReference type="NCBI Taxonomy" id="29159"/>
    <lineage>
        <taxon>Eukaryota</taxon>
        <taxon>Metazoa</taxon>
        <taxon>Spiralia</taxon>
        <taxon>Lophotrochozoa</taxon>
        <taxon>Mollusca</taxon>
        <taxon>Bivalvia</taxon>
        <taxon>Autobranchia</taxon>
        <taxon>Pteriomorphia</taxon>
        <taxon>Ostreida</taxon>
        <taxon>Ostreoidea</taxon>
        <taxon>Ostreidae</taxon>
        <taxon>Magallana</taxon>
    </lineage>
</organism>
<name>K1PCN1_MAGGI</name>
<dbReference type="EnsemblMetazoa" id="G35373.5">
    <property type="protein sequence ID" value="G35373.5:cds"/>
    <property type="gene ID" value="G35373"/>
</dbReference>
<gene>
    <name evidence="3" type="ORF">CGI_10003795</name>
</gene>